<dbReference type="Gene3D" id="1.20.58.1310">
    <property type="entry name" value="PRONE domain, subdomain 2"/>
    <property type="match status" value="1"/>
</dbReference>
<keyword evidence="6" id="KW-1185">Reference proteome</keyword>
<dbReference type="InterPro" id="IPR038937">
    <property type="entry name" value="RopGEF"/>
</dbReference>
<organism evidence="5">
    <name type="scientific">Triticum aestivum</name>
    <name type="common">Wheat</name>
    <dbReference type="NCBI Taxonomy" id="4565"/>
    <lineage>
        <taxon>Eukaryota</taxon>
        <taxon>Viridiplantae</taxon>
        <taxon>Streptophyta</taxon>
        <taxon>Embryophyta</taxon>
        <taxon>Tracheophyta</taxon>
        <taxon>Spermatophyta</taxon>
        <taxon>Magnoliopsida</taxon>
        <taxon>Liliopsida</taxon>
        <taxon>Poales</taxon>
        <taxon>Poaceae</taxon>
        <taxon>BOP clade</taxon>
        <taxon>Pooideae</taxon>
        <taxon>Triticodae</taxon>
        <taxon>Triticeae</taxon>
        <taxon>Triticinae</taxon>
        <taxon>Triticum</taxon>
    </lineage>
</organism>
<feature type="compositionally biased region" description="Basic residues" evidence="3">
    <location>
        <begin position="164"/>
        <end position="174"/>
    </location>
</feature>
<gene>
    <name evidence="5" type="primary">LOC123061900</name>
</gene>
<dbReference type="EnsemblPlants" id="TraesCS3A02G270400.1">
    <property type="protein sequence ID" value="TraesCS3A02G270400.1"/>
    <property type="gene ID" value="TraesCS3A02G270400"/>
</dbReference>
<dbReference type="PANTHER" id="PTHR33101">
    <property type="entry name" value="ROP GUANINE NUCLEOTIDE EXCHANGE FACTOR 1"/>
    <property type="match status" value="1"/>
</dbReference>
<dbReference type="Gramene" id="TraesCS3A03G0685500.2">
    <property type="protein sequence ID" value="TraesCS3A03G0685500.2.CDS"/>
    <property type="gene ID" value="TraesCS3A03G0685500"/>
</dbReference>
<reference evidence="5" key="1">
    <citation type="submission" date="2018-08" db="EMBL/GenBank/DDBJ databases">
        <authorList>
            <person name="Rossello M."/>
        </authorList>
    </citation>
    <scope>NUCLEOTIDE SEQUENCE [LARGE SCALE GENOMIC DNA]</scope>
    <source>
        <strain evidence="5">cv. Chinese Spring</strain>
    </source>
</reference>
<dbReference type="PROSITE" id="PS51334">
    <property type="entry name" value="PRONE"/>
    <property type="match status" value="1"/>
</dbReference>
<dbReference type="Gramene" id="TraesRN3A0100703800.2">
    <property type="protein sequence ID" value="TraesRN3A0100703800.2"/>
    <property type="gene ID" value="TraesRN3A0100703800"/>
</dbReference>
<dbReference type="Gramene" id="TraesROB_scaffold_038575_01G000200.1">
    <property type="protein sequence ID" value="TraesROB_scaffold_038575_01G000200.1"/>
    <property type="gene ID" value="TraesROB_scaffold_038575_01G000200"/>
</dbReference>
<feature type="region of interest" description="Disordered" evidence="3">
    <location>
        <begin position="1"/>
        <end position="81"/>
    </location>
</feature>
<evidence type="ECO:0000256" key="3">
    <source>
        <dbReference type="SAM" id="MobiDB-lite"/>
    </source>
</evidence>
<dbReference type="FunFam" id="1.20.58.1310:FF:000001">
    <property type="entry name" value="Rop guanine nucleotide exchange factor 9"/>
    <property type="match status" value="1"/>
</dbReference>
<dbReference type="STRING" id="4565.A0A3B6EIV3"/>
<feature type="domain" description="PRONE" evidence="4">
    <location>
        <begin position="184"/>
        <end position="545"/>
    </location>
</feature>
<feature type="region of interest" description="Disordered" evidence="3">
    <location>
        <begin position="546"/>
        <end position="566"/>
    </location>
</feature>
<dbReference type="Gramene" id="TraesCAD_scaffold_066053_01G000200.1">
    <property type="protein sequence ID" value="TraesCAD_scaffold_066053_01G000200.1"/>
    <property type="gene ID" value="TraesCAD_scaffold_066053_01G000200"/>
</dbReference>
<dbReference type="Gramene" id="TraesCLE_scaffold_128323_01G000200.1">
    <property type="protein sequence ID" value="TraesCLE_scaffold_128323_01G000200.1"/>
    <property type="gene ID" value="TraesCLE_scaffold_128323_01G000200"/>
</dbReference>
<dbReference type="Proteomes" id="UP000019116">
    <property type="component" value="Chromosome 3A"/>
</dbReference>
<dbReference type="InterPro" id="IPR005512">
    <property type="entry name" value="PRONE_dom"/>
</dbReference>
<dbReference type="GO" id="GO:0005886">
    <property type="term" value="C:plasma membrane"/>
    <property type="evidence" value="ECO:0000318"/>
    <property type="project" value="GO_Central"/>
</dbReference>
<sequence length="629" mass="69865">MPSLARSPTKPRPPPRREKAANQPHSRAHASAGRTSGERPHTRSQHHPRPSPACTPAKRPASSSKTKPPVEHKRPCTSRAAQLPSYLRASISPHPEQSLDGFLPSCRVMTFSPSLSSSFSSSSSRLLRSSSSSLSSQCSTSGRRSMDEEAEAVVPPLPPMPKLSRSHGSRAARGRHLELPPKNAARDVGPPSEMDLMKERFAKLLLGEDMSGTGKGVSSALALSNSITNLAASVFGEQRRLEPMSADRKARWKKEIGWLLSVTDHIVEFVPLQQVSEDGTSMEVMGTQLRRDILMNIPALRKLDAMLLGYLDNFKDEQEYWYVSKNANESEKGDAPRDGEKWWIPTVRVPPEGLSDQSRKWLQHQKDIVGQVLKAAMAINANVLAQMEIPEEYIEALPKNGRESLGDSIYRTITDDYFDPNGLMDSVDLSTEHKIVDLKDRIEASVVIWQRKLCNKLSWGPGISLEKREQFEERAQTVLLILKHKFPGSGQSSLEISKIQYNKDVGFAILESYSRALESLAFAVLSRIEDVLYADTIARDPRRLKSRRRPSLEDDSTESLAVDATEATSAKSSDSFCWQELEDRSLDSGSGKLKKIPRIGRRKSMHVEKVEMNVNVCGAGAGSRSFSHR</sequence>
<dbReference type="SMR" id="A0A3B6EIV3"/>
<reference evidence="5" key="2">
    <citation type="submission" date="2018-10" db="UniProtKB">
        <authorList>
            <consortium name="EnsemblPlants"/>
        </authorList>
    </citation>
    <scope>IDENTIFICATION</scope>
</reference>
<dbReference type="Gramene" id="TraesCS3A02G270400.1">
    <property type="protein sequence ID" value="TraesCS3A02G270400.1"/>
    <property type="gene ID" value="TraesCS3A02G270400"/>
</dbReference>
<dbReference type="Pfam" id="PF03759">
    <property type="entry name" value="PRONE"/>
    <property type="match status" value="1"/>
</dbReference>
<evidence type="ECO:0000259" key="4">
    <source>
        <dbReference type="PROSITE" id="PS51334"/>
    </source>
</evidence>
<evidence type="ECO:0000313" key="6">
    <source>
        <dbReference type="Proteomes" id="UP000019116"/>
    </source>
</evidence>
<name>A0A3B6EIV3_WHEAT</name>
<accession>A0A3B6EIV3</accession>
<protein>
    <recommendedName>
        <fullName evidence="4">PRONE domain-containing protein</fullName>
    </recommendedName>
</protein>
<evidence type="ECO:0000313" key="5">
    <source>
        <dbReference type="EnsemblPlants" id="TraesCS3A02G270400.1"/>
    </source>
</evidence>
<dbReference type="GO" id="GO:0005085">
    <property type="term" value="F:guanyl-nucleotide exchange factor activity"/>
    <property type="evidence" value="ECO:0000318"/>
    <property type="project" value="GO_Central"/>
</dbReference>
<proteinExistence type="predicted"/>
<dbReference type="PANTHER" id="PTHR33101:SF10">
    <property type="entry name" value="ROP GUANINE NUCLEOTIDE EXCHANGE FACTOR 12"/>
    <property type="match status" value="1"/>
</dbReference>
<dbReference type="FunFam" id="1.20.58.2010:FF:000003">
    <property type="entry name" value="Rop guanine nucleotide exchange factor 14"/>
    <property type="match status" value="1"/>
</dbReference>
<feature type="compositionally biased region" description="Low complexity" evidence="3">
    <location>
        <begin position="117"/>
        <end position="143"/>
    </location>
</feature>
<keyword evidence="1 2" id="KW-0344">Guanine-nucleotide releasing factor</keyword>
<evidence type="ECO:0000256" key="2">
    <source>
        <dbReference type="PROSITE-ProRule" id="PRU00663"/>
    </source>
</evidence>
<dbReference type="AlphaFoldDB" id="A0A3B6EIV3"/>
<feature type="region of interest" description="Disordered" evidence="3">
    <location>
        <begin position="117"/>
        <end position="192"/>
    </location>
</feature>
<dbReference type="Gene3D" id="1.20.58.2010">
    <property type="entry name" value="PRONE domain, subdomain 1"/>
    <property type="match status" value="1"/>
</dbReference>
<evidence type="ECO:0000256" key="1">
    <source>
        <dbReference type="ARBA" id="ARBA00022658"/>
    </source>
</evidence>